<evidence type="ECO:0008006" key="4">
    <source>
        <dbReference type="Google" id="ProtNLM"/>
    </source>
</evidence>
<gene>
    <name evidence="2" type="ORF">F3059_12900</name>
</gene>
<evidence type="ECO:0000256" key="1">
    <source>
        <dbReference type="SAM" id="Phobius"/>
    </source>
</evidence>
<organism evidence="2 3">
    <name type="scientific">Salibacter halophilus</name>
    <dbReference type="NCBI Taxonomy" id="1803916"/>
    <lineage>
        <taxon>Bacteria</taxon>
        <taxon>Pseudomonadati</taxon>
        <taxon>Bacteroidota</taxon>
        <taxon>Flavobacteriia</taxon>
        <taxon>Flavobacteriales</taxon>
        <taxon>Salibacteraceae</taxon>
        <taxon>Salibacter</taxon>
    </lineage>
</organism>
<name>A0A6N6M456_9FLAO</name>
<dbReference type="OrthoDB" id="1004942at2"/>
<keyword evidence="1" id="KW-1133">Transmembrane helix</keyword>
<proteinExistence type="predicted"/>
<feature type="transmembrane region" description="Helical" evidence="1">
    <location>
        <begin position="12"/>
        <end position="34"/>
    </location>
</feature>
<sequence length="404" mass="45241">MKFYNKKLRSSAILQSLLIATLVFALLSAILLFFDKQQTVNSKIEQNILINHEFQNMVEFSKSPISESDNSSWKPQSIASSLLSVKNFGLLNVYTGYIKTEQDTFYKGWAIGYADKHWPAIYLAGNFDELKYTGKAEIFGEAFLPSKSVKEVYIEGKSSTVQDFLKSKPKQSDRDFPKEIKETITNIRNTAKRLTGFGNTRLLSEFNSDTIRNSFRSNPLIIQIDQPLSRPSVFEGNIILKSNTPLSIPSSITINSGIVAAPEIRLEAGFKGSGQFWATDSLFISSMAQLNYPSHIVVTGENGYAEIDEGSEYNGEIFLTEKKSFIKIGDKSTVKGNIITNGDIQLQGEVQGSVFAQRFYLKTPTGVYTNTLMDGIINHDMHQKDFLSVTMKGSQKGKVMKWLN</sequence>
<keyword evidence="3" id="KW-1185">Reference proteome</keyword>
<accession>A0A6N6M456</accession>
<reference evidence="2 3" key="1">
    <citation type="submission" date="2019-09" db="EMBL/GenBank/DDBJ databases">
        <title>Genomes of Cryomorphaceae.</title>
        <authorList>
            <person name="Bowman J.P."/>
        </authorList>
    </citation>
    <scope>NUCLEOTIDE SEQUENCE [LARGE SCALE GENOMIC DNA]</scope>
    <source>
        <strain evidence="2 3">KCTC 52047</strain>
    </source>
</reference>
<dbReference type="Proteomes" id="UP000435357">
    <property type="component" value="Unassembled WGS sequence"/>
</dbReference>
<evidence type="ECO:0000313" key="3">
    <source>
        <dbReference type="Proteomes" id="UP000435357"/>
    </source>
</evidence>
<comment type="caution">
    <text evidence="2">The sequence shown here is derived from an EMBL/GenBank/DDBJ whole genome shotgun (WGS) entry which is preliminary data.</text>
</comment>
<keyword evidence="1" id="KW-0812">Transmembrane</keyword>
<dbReference type="RefSeq" id="WP_151169944.1">
    <property type="nucleotide sequence ID" value="NZ_WACR01000013.1"/>
</dbReference>
<protein>
    <recommendedName>
        <fullName evidence="4">Polymer-forming cytoskeletal protein</fullName>
    </recommendedName>
</protein>
<keyword evidence="1" id="KW-0472">Membrane</keyword>
<dbReference type="AlphaFoldDB" id="A0A6N6M456"/>
<dbReference type="EMBL" id="WACR01000013">
    <property type="protein sequence ID" value="KAB1061971.1"/>
    <property type="molecule type" value="Genomic_DNA"/>
</dbReference>
<evidence type="ECO:0000313" key="2">
    <source>
        <dbReference type="EMBL" id="KAB1061971.1"/>
    </source>
</evidence>